<keyword evidence="2" id="KW-1185">Reference proteome</keyword>
<dbReference type="AlphaFoldDB" id="A0AAD8B1D6"/>
<dbReference type="EMBL" id="JASAOG010000179">
    <property type="protein sequence ID" value="KAK0045563.1"/>
    <property type="molecule type" value="Genomic_DNA"/>
</dbReference>
<proteinExistence type="predicted"/>
<evidence type="ECO:0000313" key="1">
    <source>
        <dbReference type="EMBL" id="KAK0045563.1"/>
    </source>
</evidence>
<organism evidence="1 2">
    <name type="scientific">Biomphalaria pfeifferi</name>
    <name type="common">Bloodfluke planorb</name>
    <name type="synonym">Freshwater snail</name>
    <dbReference type="NCBI Taxonomy" id="112525"/>
    <lineage>
        <taxon>Eukaryota</taxon>
        <taxon>Metazoa</taxon>
        <taxon>Spiralia</taxon>
        <taxon>Lophotrochozoa</taxon>
        <taxon>Mollusca</taxon>
        <taxon>Gastropoda</taxon>
        <taxon>Heterobranchia</taxon>
        <taxon>Euthyneura</taxon>
        <taxon>Panpulmonata</taxon>
        <taxon>Hygrophila</taxon>
        <taxon>Lymnaeoidea</taxon>
        <taxon>Planorbidae</taxon>
        <taxon>Biomphalaria</taxon>
    </lineage>
</organism>
<gene>
    <name evidence="1" type="ORF">Bpfe_025049</name>
</gene>
<comment type="caution">
    <text evidence="1">The sequence shown here is derived from an EMBL/GenBank/DDBJ whole genome shotgun (WGS) entry which is preliminary data.</text>
</comment>
<accession>A0AAD8B1D6</accession>
<reference evidence="1" key="2">
    <citation type="submission" date="2023-04" db="EMBL/GenBank/DDBJ databases">
        <authorList>
            <person name="Bu L."/>
            <person name="Lu L."/>
            <person name="Laidemitt M.R."/>
            <person name="Zhang S.M."/>
            <person name="Mutuku M."/>
            <person name="Mkoji G."/>
            <person name="Steinauer M."/>
            <person name="Loker E.S."/>
        </authorList>
    </citation>
    <scope>NUCLEOTIDE SEQUENCE</scope>
    <source>
        <strain evidence="1">KasaAsao</strain>
        <tissue evidence="1">Whole Snail</tissue>
    </source>
</reference>
<evidence type="ECO:0000313" key="2">
    <source>
        <dbReference type="Proteomes" id="UP001233172"/>
    </source>
</evidence>
<dbReference type="Proteomes" id="UP001233172">
    <property type="component" value="Unassembled WGS sequence"/>
</dbReference>
<name>A0AAD8B1D6_BIOPF</name>
<reference evidence="1" key="1">
    <citation type="journal article" date="2023" name="PLoS Negl. Trop. Dis.">
        <title>A genome sequence for Biomphalaria pfeifferi, the major vector snail for the human-infecting parasite Schistosoma mansoni.</title>
        <authorList>
            <person name="Bu L."/>
            <person name="Lu L."/>
            <person name="Laidemitt M.R."/>
            <person name="Zhang S.M."/>
            <person name="Mutuku M."/>
            <person name="Mkoji G."/>
            <person name="Steinauer M."/>
            <person name="Loker E.S."/>
        </authorList>
    </citation>
    <scope>NUCLEOTIDE SEQUENCE</scope>
    <source>
        <strain evidence="1">KasaAsao</strain>
    </source>
</reference>
<sequence length="102" mass="11569">MPLSDRTVTPLRLGRRKISEEEQHEDIVLDAVCQNVVLGAIVQLASLVRHADDIFCDLAEECQNVFDKVESIGGKIQNIQRIIEHLDSTDVKIRKYSNLELI</sequence>
<dbReference type="Gene3D" id="1.20.5.340">
    <property type="match status" value="1"/>
</dbReference>
<protein>
    <submittedName>
        <fullName evidence="1">Serine-rich adhesin for platelets</fullName>
    </submittedName>
</protein>